<reference evidence="10" key="1">
    <citation type="submission" date="2022-10" db="EMBL/GenBank/DDBJ databases">
        <authorList>
            <person name="Chen Y."/>
            <person name="Dougan E. K."/>
            <person name="Chan C."/>
            <person name="Rhodes N."/>
            <person name="Thang M."/>
        </authorList>
    </citation>
    <scope>NUCLEOTIDE SEQUENCE</scope>
</reference>
<dbReference type="InterPro" id="IPR013780">
    <property type="entry name" value="Glyco_hydro_b"/>
</dbReference>
<organism evidence="10">
    <name type="scientific">Cladocopium goreaui</name>
    <dbReference type="NCBI Taxonomy" id="2562237"/>
    <lineage>
        <taxon>Eukaryota</taxon>
        <taxon>Sar</taxon>
        <taxon>Alveolata</taxon>
        <taxon>Dinophyceae</taxon>
        <taxon>Suessiales</taxon>
        <taxon>Symbiodiniaceae</taxon>
        <taxon>Cladocopium</taxon>
    </lineage>
</organism>
<protein>
    <recommendedName>
        <fullName evidence="3 7">Alpha-galactosidase</fullName>
        <ecNumber evidence="3 7">3.2.1.22</ecNumber>
    </recommendedName>
    <alternativeName>
        <fullName evidence="7">Melibiase</fullName>
    </alternativeName>
</protein>
<evidence type="ECO:0000256" key="3">
    <source>
        <dbReference type="ARBA" id="ARBA00012755"/>
    </source>
</evidence>
<keyword evidence="5 7" id="KW-0378">Hydrolase</keyword>
<dbReference type="GO" id="GO:0005737">
    <property type="term" value="C:cytoplasm"/>
    <property type="evidence" value="ECO:0007669"/>
    <property type="project" value="TreeGrafter"/>
</dbReference>
<dbReference type="InterPro" id="IPR013785">
    <property type="entry name" value="Aldolase_TIM"/>
</dbReference>
<dbReference type="GO" id="GO:0009311">
    <property type="term" value="P:oligosaccharide metabolic process"/>
    <property type="evidence" value="ECO:0007669"/>
    <property type="project" value="TreeGrafter"/>
</dbReference>
<evidence type="ECO:0000313" key="11">
    <source>
        <dbReference type="EMBL" id="CAL4760553.1"/>
    </source>
</evidence>
<keyword evidence="4 8" id="KW-0732">Signal</keyword>
<reference evidence="11 12" key="2">
    <citation type="submission" date="2024-05" db="EMBL/GenBank/DDBJ databases">
        <authorList>
            <person name="Chen Y."/>
            <person name="Shah S."/>
            <person name="Dougan E. K."/>
            <person name="Thang M."/>
            <person name="Chan C."/>
        </authorList>
    </citation>
    <scope>NUCLEOTIDE SEQUENCE [LARGE SCALE GENOMIC DNA]</scope>
</reference>
<evidence type="ECO:0000256" key="7">
    <source>
        <dbReference type="RuleBase" id="RU361168"/>
    </source>
</evidence>
<dbReference type="Pfam" id="PF16499">
    <property type="entry name" value="Melibiase_2"/>
    <property type="match status" value="1"/>
</dbReference>
<dbReference type="EMBL" id="CAMXCT030000060">
    <property type="protein sequence ID" value="CAL4760553.1"/>
    <property type="molecule type" value="Genomic_DNA"/>
</dbReference>
<dbReference type="Gene3D" id="3.20.20.70">
    <property type="entry name" value="Aldolase class I"/>
    <property type="match status" value="1"/>
</dbReference>
<keyword evidence="12" id="KW-1185">Reference proteome</keyword>
<comment type="caution">
    <text evidence="10">The sequence shown here is derived from an EMBL/GenBank/DDBJ whole genome shotgun (WGS) entry which is preliminary data.</text>
</comment>
<dbReference type="PANTHER" id="PTHR11452:SF83">
    <property type="entry name" value="ALPHA-GALACTOSIDASE"/>
    <property type="match status" value="1"/>
</dbReference>
<dbReference type="EMBL" id="CAMXCT020000060">
    <property type="protein sequence ID" value="CAL1126616.1"/>
    <property type="molecule type" value="Genomic_DNA"/>
</dbReference>
<name>A0A9P1BKD5_9DINO</name>
<dbReference type="Pfam" id="PF17801">
    <property type="entry name" value="Melibiase_C"/>
    <property type="match status" value="1"/>
</dbReference>
<dbReference type="InterPro" id="IPR017853">
    <property type="entry name" value="GH"/>
</dbReference>
<dbReference type="Gene3D" id="2.60.40.1180">
    <property type="entry name" value="Golgi alpha-mannosidase II"/>
    <property type="match status" value="1"/>
</dbReference>
<keyword evidence="6 7" id="KW-0326">Glycosidase</keyword>
<evidence type="ECO:0000256" key="5">
    <source>
        <dbReference type="ARBA" id="ARBA00022801"/>
    </source>
</evidence>
<dbReference type="EC" id="3.2.1.22" evidence="3 7"/>
<dbReference type="SUPFAM" id="SSF51011">
    <property type="entry name" value="Glycosyl hydrolase domain"/>
    <property type="match status" value="1"/>
</dbReference>
<comment type="similarity">
    <text evidence="2 7">Belongs to the glycosyl hydrolase 27 family.</text>
</comment>
<dbReference type="SUPFAM" id="SSF51445">
    <property type="entry name" value="(Trans)glycosidases"/>
    <property type="match status" value="1"/>
</dbReference>
<feature type="chain" id="PRO_5043269526" description="Alpha-galactosidase" evidence="8">
    <location>
        <begin position="21"/>
        <end position="416"/>
    </location>
</feature>
<sequence>MERSAWKLLQLSLALPWARALDNGLALTPPMGWMTWQRYRCETNCSGEGAQRCINEDLIKEMADRMAEDGWLDAGYQYINIDDCWMLPERAEGRLVPDPKRFPSGMAALGEYIHQRGLKFGTYGDIGYKTCQGLTGFHDHFEEDAQTLADWKVDYIKVDGCNENQEDMARDYPAFGAALNKTGRPIVYSCSWPAYMPHHCEKTDGCMNSLIQHCNLWRNFDDVADSWDSVKSITNFWKRLNSSDEMVQSAGPGHWNDPDMLLVGGFGLSVSEAQSQFALWSLFAAPLFMSNDLRDISQEARDILQNREVIAVNQDPLGKQGFCVAGCDGNLRVWARPLAGGDVAVIFQNLGFAGDGDSITLPTSTLPFKTFRIFKARDLFAKKDLGIFREELTLYVHVSSCRMIRISAATEQQIMV</sequence>
<dbReference type="PRINTS" id="PR00740">
    <property type="entry name" value="GLHYDRLASE27"/>
</dbReference>
<dbReference type="AlphaFoldDB" id="A0A9P1BKD5"/>
<keyword evidence="7" id="KW-1015">Disulfide bond</keyword>
<dbReference type="EMBL" id="CAMXCT010000060">
    <property type="protein sequence ID" value="CAI3973241.1"/>
    <property type="molecule type" value="Genomic_DNA"/>
</dbReference>
<evidence type="ECO:0000256" key="1">
    <source>
        <dbReference type="ARBA" id="ARBA00001255"/>
    </source>
</evidence>
<feature type="domain" description="Alpha galactosidase C-terminal" evidence="9">
    <location>
        <begin position="328"/>
        <end position="406"/>
    </location>
</feature>
<proteinExistence type="inferred from homology"/>
<dbReference type="GO" id="GO:0004557">
    <property type="term" value="F:alpha-galactosidase activity"/>
    <property type="evidence" value="ECO:0007669"/>
    <property type="project" value="UniProtKB-EC"/>
</dbReference>
<dbReference type="InterPro" id="IPR041233">
    <property type="entry name" value="Melibiase_C"/>
</dbReference>
<evidence type="ECO:0000256" key="8">
    <source>
        <dbReference type="SAM" id="SignalP"/>
    </source>
</evidence>
<evidence type="ECO:0000256" key="4">
    <source>
        <dbReference type="ARBA" id="ARBA00022729"/>
    </source>
</evidence>
<accession>A0A9P1BKD5</accession>
<dbReference type="PANTHER" id="PTHR11452">
    <property type="entry name" value="ALPHA-GALACTOSIDASE/ALPHA-N-ACETYLGALACTOSAMINIDASE"/>
    <property type="match status" value="1"/>
</dbReference>
<evidence type="ECO:0000313" key="10">
    <source>
        <dbReference type="EMBL" id="CAI3973241.1"/>
    </source>
</evidence>
<evidence type="ECO:0000256" key="2">
    <source>
        <dbReference type="ARBA" id="ARBA00009743"/>
    </source>
</evidence>
<comment type="catalytic activity">
    <reaction evidence="1 7">
        <text>Hydrolysis of terminal, non-reducing alpha-D-galactose residues in alpha-D-galactosides, including galactose oligosaccharides, galactomannans and galactolipids.</text>
        <dbReference type="EC" id="3.2.1.22"/>
    </reaction>
</comment>
<dbReference type="InterPro" id="IPR002241">
    <property type="entry name" value="Glyco_hydro_27"/>
</dbReference>
<dbReference type="CDD" id="cd14792">
    <property type="entry name" value="GH27"/>
    <property type="match status" value="1"/>
</dbReference>
<dbReference type="Proteomes" id="UP001152797">
    <property type="component" value="Unassembled WGS sequence"/>
</dbReference>
<dbReference type="GO" id="GO:0016139">
    <property type="term" value="P:glycoside catabolic process"/>
    <property type="evidence" value="ECO:0007669"/>
    <property type="project" value="TreeGrafter"/>
</dbReference>
<evidence type="ECO:0000256" key="6">
    <source>
        <dbReference type="ARBA" id="ARBA00023295"/>
    </source>
</evidence>
<evidence type="ECO:0000313" key="12">
    <source>
        <dbReference type="Proteomes" id="UP001152797"/>
    </source>
</evidence>
<feature type="signal peptide" evidence="8">
    <location>
        <begin position="1"/>
        <end position="20"/>
    </location>
</feature>
<evidence type="ECO:0000259" key="9">
    <source>
        <dbReference type="Pfam" id="PF17801"/>
    </source>
</evidence>
<dbReference type="OrthoDB" id="5795902at2759"/>
<gene>
    <name evidence="10" type="ORF">C1SCF055_LOCUS1761</name>
</gene>
<dbReference type="FunFam" id="3.20.20.70:FF:000197">
    <property type="entry name" value="Alpha-galactosidase"/>
    <property type="match status" value="1"/>
</dbReference>